<feature type="domain" description="MYND-type" evidence="6">
    <location>
        <begin position="18"/>
        <end position="54"/>
    </location>
</feature>
<dbReference type="PROSITE" id="PS01360">
    <property type="entry name" value="ZF_MYND_1"/>
    <property type="match status" value="1"/>
</dbReference>
<organism evidence="7">
    <name type="scientific">Graphocephala atropunctata</name>
    <dbReference type="NCBI Taxonomy" id="36148"/>
    <lineage>
        <taxon>Eukaryota</taxon>
        <taxon>Metazoa</taxon>
        <taxon>Ecdysozoa</taxon>
        <taxon>Arthropoda</taxon>
        <taxon>Hexapoda</taxon>
        <taxon>Insecta</taxon>
        <taxon>Pterygota</taxon>
        <taxon>Neoptera</taxon>
        <taxon>Paraneoptera</taxon>
        <taxon>Hemiptera</taxon>
        <taxon>Auchenorrhyncha</taxon>
        <taxon>Membracoidea</taxon>
        <taxon>Cicadellidae</taxon>
        <taxon>Cicadellinae</taxon>
        <taxon>Cicadellini</taxon>
        <taxon>Graphocephala</taxon>
    </lineage>
</organism>
<evidence type="ECO:0000256" key="2">
    <source>
        <dbReference type="ARBA" id="ARBA00022771"/>
    </source>
</evidence>
<dbReference type="PANTHER" id="PTHR46455">
    <property type="entry name" value="SET AND MYND DOMAIN CONTAINING, ARTHROPOD-SPECIFIC, MEMBER 4, ISOFORM A"/>
    <property type="match status" value="1"/>
</dbReference>
<keyword evidence="3" id="KW-0862">Zinc</keyword>
<evidence type="ECO:0000259" key="5">
    <source>
        <dbReference type="PROSITE" id="PS50280"/>
    </source>
</evidence>
<proteinExistence type="predicted"/>
<evidence type="ECO:0008006" key="8">
    <source>
        <dbReference type="Google" id="ProtNLM"/>
    </source>
</evidence>
<dbReference type="InterPro" id="IPR001214">
    <property type="entry name" value="SET_dom"/>
</dbReference>
<dbReference type="GO" id="GO:0008757">
    <property type="term" value="F:S-adenosylmethionine-dependent methyltransferase activity"/>
    <property type="evidence" value="ECO:0007669"/>
    <property type="project" value="UniProtKB-ARBA"/>
</dbReference>
<dbReference type="Gene3D" id="6.10.140.2220">
    <property type="match status" value="2"/>
</dbReference>
<dbReference type="Gene3D" id="1.10.220.160">
    <property type="match status" value="1"/>
</dbReference>
<dbReference type="InterPro" id="IPR053010">
    <property type="entry name" value="SET_SmydA-8"/>
</dbReference>
<accession>A0A1B6KC82</accession>
<dbReference type="Gene3D" id="2.170.270.10">
    <property type="entry name" value="SET domain"/>
    <property type="match status" value="1"/>
</dbReference>
<dbReference type="PROSITE" id="PS50280">
    <property type="entry name" value="SET"/>
    <property type="match status" value="1"/>
</dbReference>
<feature type="domain" description="SET" evidence="5">
    <location>
        <begin position="55"/>
        <end position="291"/>
    </location>
</feature>
<dbReference type="Pfam" id="PF01753">
    <property type="entry name" value="zf-MYND"/>
    <property type="match status" value="1"/>
</dbReference>
<dbReference type="CDD" id="cd20071">
    <property type="entry name" value="SET_SMYD"/>
    <property type="match status" value="1"/>
</dbReference>
<name>A0A1B6KC82_9HEMI</name>
<dbReference type="PROSITE" id="PS50865">
    <property type="entry name" value="ZF_MYND_2"/>
    <property type="match status" value="1"/>
</dbReference>
<evidence type="ECO:0000256" key="1">
    <source>
        <dbReference type="ARBA" id="ARBA00022723"/>
    </source>
</evidence>
<dbReference type="GO" id="GO:0008170">
    <property type="term" value="F:N-methyltransferase activity"/>
    <property type="evidence" value="ECO:0007669"/>
    <property type="project" value="UniProtKB-ARBA"/>
</dbReference>
<evidence type="ECO:0000256" key="4">
    <source>
        <dbReference type="PROSITE-ProRule" id="PRU00134"/>
    </source>
</evidence>
<evidence type="ECO:0000313" key="7">
    <source>
        <dbReference type="EMBL" id="JAT09069.1"/>
    </source>
</evidence>
<dbReference type="InterPro" id="IPR046341">
    <property type="entry name" value="SET_dom_sf"/>
</dbReference>
<feature type="non-terminal residue" evidence="7">
    <location>
        <position position="1"/>
    </location>
</feature>
<dbReference type="GO" id="GO:0008270">
    <property type="term" value="F:zinc ion binding"/>
    <property type="evidence" value="ECO:0007669"/>
    <property type="project" value="UniProtKB-KW"/>
</dbReference>
<evidence type="ECO:0000259" key="6">
    <source>
        <dbReference type="PROSITE" id="PS50865"/>
    </source>
</evidence>
<dbReference type="SUPFAM" id="SSF82199">
    <property type="entry name" value="SET domain"/>
    <property type="match status" value="1"/>
</dbReference>
<keyword evidence="1" id="KW-0479">Metal-binding</keyword>
<dbReference type="PANTHER" id="PTHR46455:SF2">
    <property type="entry name" value="AT24727P"/>
    <property type="match status" value="1"/>
</dbReference>
<dbReference type="AlphaFoldDB" id="A0A1B6KC82"/>
<dbReference type="SUPFAM" id="SSF144232">
    <property type="entry name" value="HIT/MYND zinc finger-like"/>
    <property type="match status" value="1"/>
</dbReference>
<protein>
    <recommendedName>
        <fullName evidence="8">MYND-type domain-containing protein</fullName>
    </recommendedName>
</protein>
<dbReference type="EMBL" id="GEBQ01030908">
    <property type="protein sequence ID" value="JAT09069.1"/>
    <property type="molecule type" value="Transcribed_RNA"/>
</dbReference>
<gene>
    <name evidence="7" type="ORF">g.16709</name>
</gene>
<dbReference type="Pfam" id="PF00856">
    <property type="entry name" value="SET"/>
    <property type="match status" value="1"/>
</dbReference>
<dbReference type="InterPro" id="IPR002893">
    <property type="entry name" value="Znf_MYND"/>
</dbReference>
<keyword evidence="2 4" id="KW-0863">Zinc-finger</keyword>
<dbReference type="GO" id="GO:0008276">
    <property type="term" value="F:protein methyltransferase activity"/>
    <property type="evidence" value="ECO:0007669"/>
    <property type="project" value="UniProtKB-ARBA"/>
</dbReference>
<reference evidence="7" key="1">
    <citation type="submission" date="2015-11" db="EMBL/GenBank/DDBJ databases">
        <title>De novo transcriptome assembly of four potential Pierce s Disease insect vectors from Arizona vineyards.</title>
        <authorList>
            <person name="Tassone E.E."/>
        </authorList>
    </citation>
    <scope>NUCLEOTIDE SEQUENCE</scope>
</reference>
<evidence type="ECO:0000256" key="3">
    <source>
        <dbReference type="ARBA" id="ARBA00022833"/>
    </source>
</evidence>
<sequence length="569" mass="63759">TVSRCVSVPVAMGGNPVCAVCSQNGPLTCSACKMVSYCSKEHQKHHWPEHKHQCRPFEVRTSQELGRYLVATRDVAAGELLYEEAPTVVGPKVVEPSPVCLGCLRPPGAARCGACGWPVCSPACPGLQDPHCHATECKILSLSPIQDIQNCRYECILPLRCLLMQKRNPRKWKIIMSMETHMDKRGPSTEVYKELDENVVSYLIQNYLSQLEDGAVGDTSSEIIHRICGAIDVNALEIQEGQAELLALLPTAFIMCHSCTPNTKHTFKNTRITVRAAVGIPKGQDITTMYTHMLWTTQARREHLRNTKYFSCQCPRCADPTELGTHMSALRCLAEAEGLPCGGFQYPKSPLDDDCEWFCNKCPMSLTSRDVCHLISCLDVEVESIQLAMYYMGLALTGGVVPRSSHETPYDAYNEPTVDRLEDLLRKLETVLHPHHYLCYKIKHSLIQLYGHQTGYLHSDLTDRALVRKTDMCRDLALVTDKVDPGHGRLGLYSAVLQYELHSALLELYRRNNNVKVLQEARVALEEEIKFLPALESDHSPEYQMRELAKRALVDVNRIILAATVVKGK</sequence>